<dbReference type="Gene3D" id="3.10.180.10">
    <property type="entry name" value="2,3-Dihydroxybiphenyl 1,2-Dioxygenase, domain 1"/>
    <property type="match status" value="1"/>
</dbReference>
<protein>
    <submittedName>
        <fullName evidence="2">VOC family protein</fullName>
    </submittedName>
</protein>
<dbReference type="RefSeq" id="WP_009629315.1">
    <property type="nucleotide sequence ID" value="NZ_VBTY01000281.1"/>
</dbReference>
<accession>A0A9X4MJH2</accession>
<proteinExistence type="predicted"/>
<reference evidence="2" key="1">
    <citation type="submission" date="2019-05" db="EMBL/GenBank/DDBJ databases">
        <title>Whole genome sequencing of Pseudanabaena catenata USMAC16.</title>
        <authorList>
            <person name="Khan Z."/>
            <person name="Omar W.M."/>
            <person name="Convey P."/>
            <person name="Merican F."/>
            <person name="Najimudin N."/>
        </authorList>
    </citation>
    <scope>NUCLEOTIDE SEQUENCE</scope>
    <source>
        <strain evidence="2">USMAC16</strain>
    </source>
</reference>
<dbReference type="InterPro" id="IPR004360">
    <property type="entry name" value="Glyas_Fos-R_dOase_dom"/>
</dbReference>
<feature type="domain" description="VOC" evidence="1">
    <location>
        <begin position="5"/>
        <end position="120"/>
    </location>
</feature>
<dbReference type="InterPro" id="IPR037523">
    <property type="entry name" value="VOC_core"/>
</dbReference>
<dbReference type="PROSITE" id="PS51819">
    <property type="entry name" value="VOC"/>
    <property type="match status" value="1"/>
</dbReference>
<evidence type="ECO:0000259" key="1">
    <source>
        <dbReference type="PROSITE" id="PS51819"/>
    </source>
</evidence>
<evidence type="ECO:0000313" key="2">
    <source>
        <dbReference type="EMBL" id="MDG3497109.1"/>
    </source>
</evidence>
<dbReference type="PANTHER" id="PTHR39175">
    <property type="entry name" value="FAMILY PROTEIN, PUTATIVE (AFU_ORTHOLOGUE AFUA_3G15060)-RELATED"/>
    <property type="match status" value="1"/>
</dbReference>
<sequence length="127" mass="14512">MWLKAIDHIQVTSTPDLETAMLFFYGQALGLAEIPKPASLSAVGAWYQLGNTQVHIATETEIHNAQSRRHIAFEVENLETFRQHLQNLKVEIIPDRQPLANCDRFYLRDPAGNRIEILELKTDIRST</sequence>
<dbReference type="InterPro" id="IPR029068">
    <property type="entry name" value="Glyas_Bleomycin-R_OHBP_Dase"/>
</dbReference>
<dbReference type="EMBL" id="VBTY01000281">
    <property type="protein sequence ID" value="MDG3497109.1"/>
    <property type="molecule type" value="Genomic_DNA"/>
</dbReference>
<dbReference type="Proteomes" id="UP001152872">
    <property type="component" value="Unassembled WGS sequence"/>
</dbReference>
<organism evidence="2 3">
    <name type="scientific">Pseudanabaena catenata USMAC16</name>
    <dbReference type="NCBI Taxonomy" id="1855837"/>
    <lineage>
        <taxon>Bacteria</taxon>
        <taxon>Bacillati</taxon>
        <taxon>Cyanobacteriota</taxon>
        <taxon>Cyanophyceae</taxon>
        <taxon>Pseudanabaenales</taxon>
        <taxon>Pseudanabaenaceae</taxon>
        <taxon>Pseudanabaena</taxon>
    </lineage>
</organism>
<dbReference type="PANTHER" id="PTHR39175:SF1">
    <property type="entry name" value="FAMILY PROTEIN, PUTATIVE (AFU_ORTHOLOGUE AFUA_3G15060)-RELATED"/>
    <property type="match status" value="1"/>
</dbReference>
<gene>
    <name evidence="2" type="ORF">FEV09_21450</name>
</gene>
<dbReference type="SUPFAM" id="SSF54593">
    <property type="entry name" value="Glyoxalase/Bleomycin resistance protein/Dihydroxybiphenyl dioxygenase"/>
    <property type="match status" value="1"/>
</dbReference>
<name>A0A9X4MJH2_9CYAN</name>
<dbReference type="AlphaFoldDB" id="A0A9X4MJH2"/>
<keyword evidence="3" id="KW-1185">Reference proteome</keyword>
<evidence type="ECO:0000313" key="3">
    <source>
        <dbReference type="Proteomes" id="UP001152872"/>
    </source>
</evidence>
<dbReference type="Pfam" id="PF00903">
    <property type="entry name" value="Glyoxalase"/>
    <property type="match status" value="1"/>
</dbReference>
<comment type="caution">
    <text evidence="2">The sequence shown here is derived from an EMBL/GenBank/DDBJ whole genome shotgun (WGS) entry which is preliminary data.</text>
</comment>